<evidence type="ECO:0000313" key="2">
    <source>
        <dbReference type="Proteomes" id="UP001281656"/>
    </source>
</evidence>
<proteinExistence type="predicted"/>
<reference evidence="1 2" key="1">
    <citation type="submission" date="2023-04" db="EMBL/GenBank/DDBJ databases">
        <title>Clostridium tannerae sp. nov., isolated from the fecal material of an alpaca.</title>
        <authorList>
            <person name="Miller S."/>
            <person name="Hendry M."/>
            <person name="King J."/>
            <person name="Sankaranarayanan K."/>
            <person name="Lawson P.A."/>
        </authorList>
    </citation>
    <scope>NUCLEOTIDE SEQUENCE [LARGE SCALE GENOMIC DNA]</scope>
    <source>
        <strain evidence="1 2">A1-XYC3</strain>
    </source>
</reference>
<protein>
    <submittedName>
        <fullName evidence="1">Uncharacterized protein</fullName>
    </submittedName>
</protein>
<evidence type="ECO:0000313" key="1">
    <source>
        <dbReference type="EMBL" id="MDW8799639.1"/>
    </source>
</evidence>
<organism evidence="1 2">
    <name type="scientific">Clostridium tanneri</name>
    <dbReference type="NCBI Taxonomy" id="3037988"/>
    <lineage>
        <taxon>Bacteria</taxon>
        <taxon>Bacillati</taxon>
        <taxon>Bacillota</taxon>
        <taxon>Clostridia</taxon>
        <taxon>Eubacteriales</taxon>
        <taxon>Clostridiaceae</taxon>
        <taxon>Clostridium</taxon>
    </lineage>
</organism>
<comment type="caution">
    <text evidence="1">The sequence shown here is derived from an EMBL/GenBank/DDBJ whole genome shotgun (WGS) entry which is preliminary data.</text>
</comment>
<keyword evidence="2" id="KW-1185">Reference proteome</keyword>
<dbReference type="Proteomes" id="UP001281656">
    <property type="component" value="Unassembled WGS sequence"/>
</dbReference>
<sequence>MRNKYYASDYSIAMDGCPMMNEHMGYNCNCGMQYMDDTGIDPSMMRMPYPSLEWGGQCPAMGMSYSPMEMQCPMMAMFCPSMEVQCPMLAMSYSPMEMHCPMMGMPYPTMGAQYPPMGMQQPMMGTEYSPMGMQQPTMETEYSPMGMQQPMMGTEYPPMGMQQPMMGTEYSPMEMQQPMMETEHTSMEMPCPPVGMQQQPIYSDVQMEKSNPLYEELEGIEETNMLEDLPKLGMGDIKMQEIDVSEIED</sequence>
<dbReference type="RefSeq" id="WP_318796333.1">
    <property type="nucleotide sequence ID" value="NZ_JARUJP010000001.1"/>
</dbReference>
<dbReference type="EMBL" id="JARUJP010000001">
    <property type="protein sequence ID" value="MDW8799639.1"/>
    <property type="molecule type" value="Genomic_DNA"/>
</dbReference>
<gene>
    <name evidence="1" type="ORF">P8V03_00550</name>
</gene>
<accession>A0ABU4JNC4</accession>
<name>A0ABU4JNC4_9CLOT</name>